<dbReference type="PANTHER" id="PTHR11215">
    <property type="entry name" value="METAL DEPENDENT HYDROLASE - RELATED"/>
    <property type="match status" value="1"/>
</dbReference>
<evidence type="ECO:0008006" key="4">
    <source>
        <dbReference type="Google" id="ProtNLM"/>
    </source>
</evidence>
<comment type="caution">
    <text evidence="2">The sequence shown here is derived from an EMBL/GenBank/DDBJ whole genome shotgun (WGS) entry which is preliminary data.</text>
</comment>
<dbReference type="PANTHER" id="PTHR11215:SF1">
    <property type="entry name" value="MYG1 EXONUCLEASE"/>
    <property type="match status" value="1"/>
</dbReference>
<accession>Q0FWW0</accession>
<sequence length="322" mass="34737">MAISTLVTHSGGFHADEVLSTVILTRVYPEAEVVRSRSSEWITPADGRLIYDVGGAYDPDAGIFDHHQRESPLREDDTPYSSFGLVWKHFGIDFLKSFEIPEAHLETVHASFDRSFVLPVDQVDNGTVSLSEAGPLSSMTLPGLIETLKPVFDDTDPESETRAFHAAVGIARQFVEARIGRSAAKLRAEVLAAEAIRAAGDSPILELPTGMPFRPAVIEAGADHLLFVVTPRSAGEWTLGGIRKHEQGFEQRADLPAAWAGLSGAELEQVSGVPGAKFCHKARFIAAASSREAIIKMAELAVDEARRLEPTGDAQEGADARS</sequence>
<dbReference type="AlphaFoldDB" id="Q0FWW0"/>
<name>Q0FWW0_SALBH</name>
<dbReference type="OrthoDB" id="183622at2"/>
<evidence type="ECO:0000313" key="3">
    <source>
        <dbReference type="Proteomes" id="UP000006230"/>
    </source>
</evidence>
<dbReference type="EMBL" id="AATQ01000001">
    <property type="protein sequence ID" value="EAU48442.1"/>
    <property type="molecule type" value="Genomic_DNA"/>
</dbReference>
<proteinExistence type="inferred from homology"/>
<keyword evidence="3" id="KW-1185">Reference proteome</keyword>
<dbReference type="Proteomes" id="UP000006230">
    <property type="component" value="Unassembled WGS sequence"/>
</dbReference>
<reference evidence="2 3" key="1">
    <citation type="journal article" date="2010" name="J. Bacteriol.">
        <title>Genome sequences of Pelagibaca bermudensis HTCC2601T and Maritimibacter alkaliphilus HTCC2654T, the type strains of two marine Roseobacter genera.</title>
        <authorList>
            <person name="Thrash J.C."/>
            <person name="Cho J.C."/>
            <person name="Ferriera S."/>
            <person name="Johnson J."/>
            <person name="Vergin K.L."/>
            <person name="Giovannoni S.J."/>
        </authorList>
    </citation>
    <scope>NUCLEOTIDE SEQUENCE [LARGE SCALE GENOMIC DNA]</scope>
    <source>
        <strain evidence="3">DSM 26914 / JCM 13377 / KCTC 12554 / HTCC2601</strain>
    </source>
</reference>
<evidence type="ECO:0000313" key="2">
    <source>
        <dbReference type="EMBL" id="EAU48442.1"/>
    </source>
</evidence>
<dbReference type="Pfam" id="PF03690">
    <property type="entry name" value="MYG1_exonuc"/>
    <property type="match status" value="1"/>
</dbReference>
<evidence type="ECO:0000256" key="1">
    <source>
        <dbReference type="ARBA" id="ARBA00010105"/>
    </source>
</evidence>
<dbReference type="HOGENOM" id="CLU_051576_1_0_5"/>
<dbReference type="eggNOG" id="COG4286">
    <property type="taxonomic scope" value="Bacteria"/>
</dbReference>
<organism evidence="2 3">
    <name type="scientific">Salipiger bermudensis (strain DSM 26914 / JCM 13377 / KCTC 12554 / HTCC2601)</name>
    <name type="common">Pelagibaca bermudensis</name>
    <dbReference type="NCBI Taxonomy" id="314265"/>
    <lineage>
        <taxon>Bacteria</taxon>
        <taxon>Pseudomonadati</taxon>
        <taxon>Pseudomonadota</taxon>
        <taxon>Alphaproteobacteria</taxon>
        <taxon>Rhodobacterales</taxon>
        <taxon>Roseobacteraceae</taxon>
        <taxon>Salipiger</taxon>
    </lineage>
</organism>
<gene>
    <name evidence="2" type="ORF">R2601_02678</name>
</gene>
<dbReference type="GO" id="GO:0005737">
    <property type="term" value="C:cytoplasm"/>
    <property type="evidence" value="ECO:0007669"/>
    <property type="project" value="TreeGrafter"/>
</dbReference>
<dbReference type="STRING" id="314265.R2601_02678"/>
<dbReference type="RefSeq" id="WP_007801865.1">
    <property type="nucleotide sequence ID" value="NZ_DS022277.1"/>
</dbReference>
<comment type="similarity">
    <text evidence="1">Belongs to the MYG1 family.</text>
</comment>
<dbReference type="InterPro" id="IPR003226">
    <property type="entry name" value="MYG1_exonuclease"/>
</dbReference>
<protein>
    <recommendedName>
        <fullName evidence="4">Metal-dependent hydrolase</fullName>
    </recommendedName>
</protein>